<dbReference type="RefSeq" id="WP_166858657.1">
    <property type="nucleotide sequence ID" value="NZ_CP063989.1"/>
</dbReference>
<dbReference type="GO" id="GO:0030313">
    <property type="term" value="C:cell envelope"/>
    <property type="evidence" value="ECO:0007669"/>
    <property type="project" value="UniProtKB-SubCell"/>
</dbReference>
<dbReference type="CDD" id="cd01004">
    <property type="entry name" value="PBP2_MidA_like"/>
    <property type="match status" value="1"/>
</dbReference>
<protein>
    <submittedName>
        <fullName evidence="7">ABC transporter substrate-binding protein</fullName>
    </submittedName>
</protein>
<dbReference type="SMART" id="SM00062">
    <property type="entry name" value="PBPb"/>
    <property type="match status" value="1"/>
</dbReference>
<name>A0A7T0LMA6_9ACTO</name>
<dbReference type="Pfam" id="PF00497">
    <property type="entry name" value="SBP_bac_3"/>
    <property type="match status" value="1"/>
</dbReference>
<accession>A0A7T0LMA6</accession>
<evidence type="ECO:0000313" key="7">
    <source>
        <dbReference type="EMBL" id="QPL06379.1"/>
    </source>
</evidence>
<proteinExistence type="inferred from homology"/>
<evidence type="ECO:0000259" key="6">
    <source>
        <dbReference type="SMART" id="SM00062"/>
    </source>
</evidence>
<evidence type="ECO:0000256" key="4">
    <source>
        <dbReference type="RuleBase" id="RU003744"/>
    </source>
</evidence>
<organism evidence="7 8">
    <name type="scientific">Actinomyces respiraculi</name>
    <dbReference type="NCBI Taxonomy" id="2744574"/>
    <lineage>
        <taxon>Bacteria</taxon>
        <taxon>Bacillati</taxon>
        <taxon>Actinomycetota</taxon>
        <taxon>Actinomycetes</taxon>
        <taxon>Actinomycetales</taxon>
        <taxon>Actinomycetaceae</taxon>
        <taxon>Actinomyces</taxon>
    </lineage>
</organism>
<comment type="subcellular location">
    <subcellularLocation>
        <location evidence="1">Cell envelope</location>
    </subcellularLocation>
</comment>
<evidence type="ECO:0000256" key="5">
    <source>
        <dbReference type="SAM" id="SignalP"/>
    </source>
</evidence>
<dbReference type="Gene3D" id="3.40.190.10">
    <property type="entry name" value="Periplasmic binding protein-like II"/>
    <property type="match status" value="2"/>
</dbReference>
<dbReference type="PROSITE" id="PS51257">
    <property type="entry name" value="PROKAR_LIPOPROTEIN"/>
    <property type="match status" value="1"/>
</dbReference>
<feature type="chain" id="PRO_5038666155" evidence="5">
    <location>
        <begin position="25"/>
        <end position="313"/>
    </location>
</feature>
<dbReference type="PROSITE" id="PS01039">
    <property type="entry name" value="SBP_BACTERIAL_3"/>
    <property type="match status" value="1"/>
</dbReference>
<evidence type="ECO:0000256" key="1">
    <source>
        <dbReference type="ARBA" id="ARBA00004196"/>
    </source>
</evidence>
<dbReference type="InterPro" id="IPR018313">
    <property type="entry name" value="SBP_3_CS"/>
</dbReference>
<keyword evidence="8" id="KW-1185">Reference proteome</keyword>
<evidence type="ECO:0000256" key="3">
    <source>
        <dbReference type="ARBA" id="ARBA00022729"/>
    </source>
</evidence>
<evidence type="ECO:0000256" key="2">
    <source>
        <dbReference type="ARBA" id="ARBA00010333"/>
    </source>
</evidence>
<gene>
    <name evidence="7" type="ORF">ID810_05690</name>
</gene>
<reference evidence="7 8" key="1">
    <citation type="submission" date="2020-11" db="EMBL/GenBank/DDBJ databases">
        <title>Actinomyces sp. ZJ750.</title>
        <authorList>
            <person name="Zhou J."/>
        </authorList>
    </citation>
    <scope>NUCLEOTIDE SEQUENCE [LARGE SCALE GENOMIC DNA]</scope>
    <source>
        <strain evidence="7 8">ZJ750</strain>
    </source>
</reference>
<evidence type="ECO:0000313" key="8">
    <source>
        <dbReference type="Proteomes" id="UP000594637"/>
    </source>
</evidence>
<dbReference type="EMBL" id="CP063989">
    <property type="protein sequence ID" value="QPL06379.1"/>
    <property type="molecule type" value="Genomic_DNA"/>
</dbReference>
<dbReference type="Proteomes" id="UP000594637">
    <property type="component" value="Chromosome"/>
</dbReference>
<feature type="domain" description="Solute-binding protein family 3/N-terminal" evidence="6">
    <location>
        <begin position="70"/>
        <end position="299"/>
    </location>
</feature>
<comment type="similarity">
    <text evidence="2 4">Belongs to the bacterial solute-binding protein 3 family.</text>
</comment>
<sequence>MRTSRLRRAAAVGLCLALPAAVTACTHAEDWSAQPGTSASAQAQGYDVSGIQPQADIIAMLPEGALSDGVLDIGASTDYAPAEFLDSNGEAIGYEVDLDHAIAAVLGVTAEVHTAEFDSIIASIGSRYDIGVSAFTVTSERTASMDMISISNVGSRFYVAAGNPEGVDPSDHFNLCGLSIGVQTGTFQEEVLTKDSAACTTAGREAIKIRSYSSNSEATTALIGHTIDAVYSDSTVAGYAVELTGGQVDTVGEIEDALPQGIVLSKDDPQFTAAVLAAVQYLMGEGIWADILATWGVQDAALSTAVLNPVVEE</sequence>
<dbReference type="PANTHER" id="PTHR35936:SF17">
    <property type="entry name" value="ARGININE-BINDING EXTRACELLULAR PROTEIN ARTP"/>
    <property type="match status" value="1"/>
</dbReference>
<dbReference type="PANTHER" id="PTHR35936">
    <property type="entry name" value="MEMBRANE-BOUND LYTIC MUREIN TRANSGLYCOSYLASE F"/>
    <property type="match status" value="1"/>
</dbReference>
<feature type="signal peptide" evidence="5">
    <location>
        <begin position="1"/>
        <end position="24"/>
    </location>
</feature>
<dbReference type="AlphaFoldDB" id="A0A7T0LMA6"/>
<keyword evidence="3 5" id="KW-0732">Signal</keyword>
<dbReference type="InterPro" id="IPR001638">
    <property type="entry name" value="Solute-binding_3/MltF_N"/>
</dbReference>
<dbReference type="KEGG" id="arep:ID810_05690"/>
<dbReference type="SUPFAM" id="SSF53850">
    <property type="entry name" value="Periplasmic binding protein-like II"/>
    <property type="match status" value="1"/>
</dbReference>